<comment type="caution">
    <text evidence="2">The sequence shown here is derived from an EMBL/GenBank/DDBJ whole genome shotgun (WGS) entry which is preliminary data.</text>
</comment>
<keyword evidence="1" id="KW-0472">Membrane</keyword>
<name>A0A8S1JQ53_PARPR</name>
<proteinExistence type="predicted"/>
<feature type="transmembrane region" description="Helical" evidence="1">
    <location>
        <begin position="87"/>
        <end position="106"/>
    </location>
</feature>
<evidence type="ECO:0000313" key="2">
    <source>
        <dbReference type="EMBL" id="CAD8043937.1"/>
    </source>
</evidence>
<dbReference type="EMBL" id="CAJJDM010000003">
    <property type="protein sequence ID" value="CAD8043937.1"/>
    <property type="molecule type" value="Genomic_DNA"/>
</dbReference>
<feature type="transmembrane region" description="Helical" evidence="1">
    <location>
        <begin position="112"/>
        <end position="130"/>
    </location>
</feature>
<dbReference type="OMA" id="QIWCENF"/>
<evidence type="ECO:0000256" key="1">
    <source>
        <dbReference type="SAM" id="Phobius"/>
    </source>
</evidence>
<keyword evidence="3" id="KW-1185">Reference proteome</keyword>
<organism evidence="2 3">
    <name type="scientific">Paramecium primaurelia</name>
    <dbReference type="NCBI Taxonomy" id="5886"/>
    <lineage>
        <taxon>Eukaryota</taxon>
        <taxon>Sar</taxon>
        <taxon>Alveolata</taxon>
        <taxon>Ciliophora</taxon>
        <taxon>Intramacronucleata</taxon>
        <taxon>Oligohymenophorea</taxon>
        <taxon>Peniculida</taxon>
        <taxon>Parameciidae</taxon>
        <taxon>Paramecium</taxon>
    </lineage>
</organism>
<dbReference type="AlphaFoldDB" id="A0A8S1JQ53"/>
<reference evidence="2" key="1">
    <citation type="submission" date="2021-01" db="EMBL/GenBank/DDBJ databases">
        <authorList>
            <consortium name="Genoscope - CEA"/>
            <person name="William W."/>
        </authorList>
    </citation>
    <scope>NUCLEOTIDE SEQUENCE</scope>
</reference>
<keyword evidence="1" id="KW-1133">Transmembrane helix</keyword>
<protein>
    <recommendedName>
        <fullName evidence="4">Transmembrane protein</fullName>
    </recommendedName>
</protein>
<sequence>MFYRKSRTTKQINKRNNIIKQYGQLILRNFSNCNQKGDNKAMCLLSMTESLIYMSIFLYQYKLMSSAWIDMKVKETYHKSFTLRYKFIWVLLLIVALILEGVLNSFTPYVNMIPIGCQFIVYCTMMKILYDDNKYFNQSRKQFRRFIRYPFLFQILQTLNMIIFGNTVWMNLVQIFLLFSFYEYLVDKSCNLQVKDLRRHIDNCEKLNIICNSNINLNQHMNNKQFLDDSPNLQHTLLQQSHAVRDTPQFDNFGTDIESDSGNEEHTVRVSFSKTSEIGNISLNNIENEKYEINYNYKGKQKYKIVEISEMNKFMQLLKLDDFSQIWNDQNRLNYFIQYLESKNHQIWCENFQRQEIIDTFMPKSSQ</sequence>
<evidence type="ECO:0008006" key="4">
    <source>
        <dbReference type="Google" id="ProtNLM"/>
    </source>
</evidence>
<accession>A0A8S1JQ53</accession>
<gene>
    <name evidence="2" type="ORF">PPRIM_AZ9-3.1.T0060019</name>
</gene>
<evidence type="ECO:0000313" key="3">
    <source>
        <dbReference type="Proteomes" id="UP000688137"/>
    </source>
</evidence>
<keyword evidence="1" id="KW-0812">Transmembrane</keyword>
<dbReference type="Proteomes" id="UP000688137">
    <property type="component" value="Unassembled WGS sequence"/>
</dbReference>
<feature type="transmembrane region" description="Helical" evidence="1">
    <location>
        <begin position="151"/>
        <end position="182"/>
    </location>
</feature>